<dbReference type="GO" id="GO:0005840">
    <property type="term" value="C:ribosome"/>
    <property type="evidence" value="ECO:0007669"/>
    <property type="project" value="InterPro"/>
</dbReference>
<protein>
    <submittedName>
        <fullName evidence="4">Endonuclease</fullName>
    </submittedName>
</protein>
<dbReference type="AlphaFoldDB" id="A0A183IZB3"/>
<sequence length="129" mass="15411">MEVCDYWLQDKELIRKLFEVYVPRYRSYRTAFTDLYQLPPIYGEFRPGRWRTARNAVLELKAASAVTHDQLLRLPTLVQPLRNWRCGFSHVVVLEKLLSTPPDTHQKRDHHPKRGDNYSRFNPIHHLDV</sequence>
<name>A0A183IZB3_9BILA</name>
<reference evidence="4" key="1">
    <citation type="submission" date="2016-06" db="UniProtKB">
        <authorList>
            <consortium name="WormBaseParasite"/>
        </authorList>
    </citation>
    <scope>IDENTIFICATION</scope>
</reference>
<evidence type="ECO:0000313" key="2">
    <source>
        <dbReference type="EMBL" id="VDP20335.1"/>
    </source>
</evidence>
<dbReference type="GO" id="GO:0006412">
    <property type="term" value="P:translation"/>
    <property type="evidence" value="ECO:0007669"/>
    <property type="project" value="InterPro"/>
</dbReference>
<dbReference type="OrthoDB" id="275000at2759"/>
<keyword evidence="3" id="KW-1185">Reference proteome</keyword>
<dbReference type="WBParaSite" id="SBAD_0000928601-mRNA-1">
    <property type="protein sequence ID" value="SBAD_0000928601-mRNA-1"/>
    <property type="gene ID" value="SBAD_0000928601"/>
</dbReference>
<gene>
    <name evidence="2" type="ORF">SBAD_LOCUS8961</name>
</gene>
<accession>A0A183IZB3</accession>
<dbReference type="Proteomes" id="UP000270296">
    <property type="component" value="Unassembled WGS sequence"/>
</dbReference>
<proteinExistence type="predicted"/>
<reference evidence="2 3" key="2">
    <citation type="submission" date="2018-11" db="EMBL/GenBank/DDBJ databases">
        <authorList>
            <consortium name="Pathogen Informatics"/>
        </authorList>
    </citation>
    <scope>NUCLEOTIDE SEQUENCE [LARGE SCALE GENOMIC DNA]</scope>
</reference>
<evidence type="ECO:0000256" key="1">
    <source>
        <dbReference type="SAM" id="MobiDB-lite"/>
    </source>
</evidence>
<dbReference type="Gene3D" id="3.90.1030.10">
    <property type="entry name" value="Ribosomal protein L17"/>
    <property type="match status" value="1"/>
</dbReference>
<organism evidence="4">
    <name type="scientific">Soboliphyme baturini</name>
    <dbReference type="NCBI Taxonomy" id="241478"/>
    <lineage>
        <taxon>Eukaryota</taxon>
        <taxon>Metazoa</taxon>
        <taxon>Ecdysozoa</taxon>
        <taxon>Nematoda</taxon>
        <taxon>Enoplea</taxon>
        <taxon>Dorylaimia</taxon>
        <taxon>Dioctophymatida</taxon>
        <taxon>Dioctophymatoidea</taxon>
        <taxon>Soboliphymatidae</taxon>
        <taxon>Soboliphyme</taxon>
    </lineage>
</organism>
<dbReference type="InterPro" id="IPR036373">
    <property type="entry name" value="Ribosomal_bL17_sf"/>
</dbReference>
<feature type="region of interest" description="Disordered" evidence="1">
    <location>
        <begin position="101"/>
        <end position="122"/>
    </location>
</feature>
<dbReference type="GO" id="GO:0003735">
    <property type="term" value="F:structural constituent of ribosome"/>
    <property type="evidence" value="ECO:0007669"/>
    <property type="project" value="InterPro"/>
</dbReference>
<dbReference type="SUPFAM" id="SSF64263">
    <property type="entry name" value="Prokaryotic ribosomal protein L17"/>
    <property type="match status" value="1"/>
</dbReference>
<evidence type="ECO:0000313" key="3">
    <source>
        <dbReference type="Proteomes" id="UP000270296"/>
    </source>
</evidence>
<evidence type="ECO:0000313" key="4">
    <source>
        <dbReference type="WBParaSite" id="SBAD_0000928601-mRNA-1"/>
    </source>
</evidence>
<dbReference type="EMBL" id="UZAM01012159">
    <property type="protein sequence ID" value="VDP20335.1"/>
    <property type="molecule type" value="Genomic_DNA"/>
</dbReference>